<proteinExistence type="predicted"/>
<dbReference type="EMBL" id="LAZR01000275">
    <property type="protein sequence ID" value="KKN77679.1"/>
    <property type="molecule type" value="Genomic_DNA"/>
</dbReference>
<accession>A0A0F9TEK4</accession>
<protein>
    <submittedName>
        <fullName evidence="1">Uncharacterized protein</fullName>
    </submittedName>
</protein>
<sequence length="36" mass="3927">MNVQEACHVARDLIGMIGQVEPRTPATTVKNGRIGY</sequence>
<comment type="caution">
    <text evidence="1">The sequence shown here is derived from an EMBL/GenBank/DDBJ whole genome shotgun (WGS) entry which is preliminary data.</text>
</comment>
<evidence type="ECO:0000313" key="1">
    <source>
        <dbReference type="EMBL" id="KKN77679.1"/>
    </source>
</evidence>
<reference evidence="1" key="1">
    <citation type="journal article" date="2015" name="Nature">
        <title>Complex archaea that bridge the gap between prokaryotes and eukaryotes.</title>
        <authorList>
            <person name="Spang A."/>
            <person name="Saw J.H."/>
            <person name="Jorgensen S.L."/>
            <person name="Zaremba-Niedzwiedzka K."/>
            <person name="Martijn J."/>
            <person name="Lind A.E."/>
            <person name="van Eijk R."/>
            <person name="Schleper C."/>
            <person name="Guy L."/>
            <person name="Ettema T.J."/>
        </authorList>
    </citation>
    <scope>NUCLEOTIDE SEQUENCE</scope>
</reference>
<organism evidence="1">
    <name type="scientific">marine sediment metagenome</name>
    <dbReference type="NCBI Taxonomy" id="412755"/>
    <lineage>
        <taxon>unclassified sequences</taxon>
        <taxon>metagenomes</taxon>
        <taxon>ecological metagenomes</taxon>
    </lineage>
</organism>
<dbReference type="AlphaFoldDB" id="A0A0F9TEK4"/>
<name>A0A0F9TEK4_9ZZZZ</name>
<gene>
    <name evidence="1" type="ORF">LCGC14_0358050</name>
</gene>